<dbReference type="Pfam" id="PF13482">
    <property type="entry name" value="RNase_H_2"/>
    <property type="match status" value="1"/>
</dbReference>
<dbReference type="GO" id="GO:0003677">
    <property type="term" value="F:DNA binding"/>
    <property type="evidence" value="ECO:0007669"/>
    <property type="project" value="InterPro"/>
</dbReference>
<feature type="region of interest" description="Disordered" evidence="1">
    <location>
        <begin position="487"/>
        <end position="506"/>
    </location>
</feature>
<proteinExistence type="predicted"/>
<dbReference type="KEGG" id="hae:halTADL_1462"/>
<dbReference type="RefSeq" id="WP_089673089.1">
    <property type="nucleotide sequence ID" value="NZ_CP024845.1"/>
</dbReference>
<gene>
    <name evidence="3" type="ORF">SAMN05444271_11952</name>
</gene>
<keyword evidence="4" id="KW-1185">Reference proteome</keyword>
<dbReference type="InterPro" id="IPR003583">
    <property type="entry name" value="Hlx-hairpin-Hlx_DNA-bd_motif"/>
</dbReference>
<dbReference type="InterPro" id="IPR010994">
    <property type="entry name" value="RuvA_2-like"/>
</dbReference>
<feature type="domain" description="Helix-hairpin-helix DNA-binding motif class 1" evidence="2">
    <location>
        <begin position="258"/>
        <end position="277"/>
    </location>
</feature>
<reference evidence="3 4" key="1">
    <citation type="submission" date="2016-10" db="EMBL/GenBank/DDBJ databases">
        <authorList>
            <person name="de Groot N.N."/>
        </authorList>
    </citation>
    <scope>NUCLEOTIDE SEQUENCE [LARGE SCALE GENOMIC DNA]</scope>
    <source>
        <strain evidence="3 4">DSM 22187</strain>
    </source>
</reference>
<dbReference type="GO" id="GO:0006281">
    <property type="term" value="P:DNA repair"/>
    <property type="evidence" value="ECO:0007669"/>
    <property type="project" value="InterPro"/>
</dbReference>
<organism evidence="3 4">
    <name type="scientific">Halohasta litchfieldiae</name>
    <dbReference type="NCBI Taxonomy" id="1073996"/>
    <lineage>
        <taxon>Archaea</taxon>
        <taxon>Methanobacteriati</taxon>
        <taxon>Methanobacteriota</taxon>
        <taxon>Stenosarchaea group</taxon>
        <taxon>Halobacteria</taxon>
        <taxon>Halobacteriales</taxon>
        <taxon>Haloferacaceae</taxon>
        <taxon>Halohasta</taxon>
    </lineage>
</organism>
<evidence type="ECO:0000313" key="4">
    <source>
        <dbReference type="Proteomes" id="UP000198888"/>
    </source>
</evidence>
<evidence type="ECO:0000259" key="2">
    <source>
        <dbReference type="SMART" id="SM00278"/>
    </source>
</evidence>
<evidence type="ECO:0000313" key="3">
    <source>
        <dbReference type="EMBL" id="SEJ07484.1"/>
    </source>
</evidence>
<accession>A0A1H6VWN1</accession>
<dbReference type="InterPro" id="IPR038720">
    <property type="entry name" value="YprB_RNase_H-like_dom"/>
</dbReference>
<dbReference type="EMBL" id="FNYR01000019">
    <property type="protein sequence ID" value="SEJ07484.1"/>
    <property type="molecule type" value="Genomic_DNA"/>
</dbReference>
<dbReference type="OrthoDB" id="50367at2157"/>
<dbReference type="SUPFAM" id="SSF47781">
    <property type="entry name" value="RuvA domain 2-like"/>
    <property type="match status" value="1"/>
</dbReference>
<dbReference type="GeneID" id="35002268"/>
<evidence type="ECO:0000256" key="1">
    <source>
        <dbReference type="SAM" id="MobiDB-lite"/>
    </source>
</evidence>
<protein>
    <submittedName>
        <fullName evidence="3">RecB family nuclease, putative, TM0106 family</fullName>
    </submittedName>
</protein>
<dbReference type="InterPro" id="IPR012337">
    <property type="entry name" value="RNaseH-like_sf"/>
</dbReference>
<dbReference type="Gene3D" id="3.30.420.10">
    <property type="entry name" value="Ribonuclease H-like superfamily/Ribonuclease H"/>
    <property type="match status" value="1"/>
</dbReference>
<dbReference type="SMART" id="SM00278">
    <property type="entry name" value="HhH1"/>
    <property type="match status" value="1"/>
</dbReference>
<name>A0A1H6VWN1_9EURY</name>
<dbReference type="Gene3D" id="1.10.150.20">
    <property type="entry name" value="5' to 3' exonuclease, C-terminal subdomain"/>
    <property type="match status" value="1"/>
</dbReference>
<dbReference type="AlphaFoldDB" id="A0A1H6VWN1"/>
<accession>A0A2H4Q1H7</accession>
<dbReference type="InterPro" id="IPR036397">
    <property type="entry name" value="RNaseH_sf"/>
</dbReference>
<dbReference type="Proteomes" id="UP000198888">
    <property type="component" value="Unassembled WGS sequence"/>
</dbReference>
<sequence length="506" mass="55914">MPNDQSLELLSLPSPSVTRLSQSAVQDTIQYFEPDLITIPGPRDAAAYAQVRDAADVFVIHPQLGRSGEHISHYRYSTDTGVREAPNTTSDPGMIDVLAVQNLDILPRLQSELETNTRDTGSRAATYLILPQFSIEWNTTSLSTTLPEQDQLTAISNCLPEPFTVLAGEQPAEYNHEWSVQSTQSSDTLPIVGLGADNQGSATVAQYSCTSRGTVAAEAVDASKFGLKALHGVGASTAQRLQQKECRTTQDVRNLSITELAELPGIGPTRAEKIHGHADVIESGEPLVLTNKTPIKTRGNQPPVCLDIETDGLSPTIIWQFGVYDPASDTHQAFIEKHNPKNPETVLEAFITWFIANHGNRTVLTWNGYGFDYPKIKQFLTQYCPEYLDAWDDVWTYDLYKWAVRDGNALLPGRTNKLDHVARALGYEAAETGLTGAKTAAVYQEFMRNPDDPEREPDWERHKQYCKDDCQALWHVYQAITDAKRRDMTDSGTGGVDGQQAGLTDF</sequence>
<dbReference type="STRING" id="1073996.SAMN05444271_11952"/>
<dbReference type="SUPFAM" id="SSF53098">
    <property type="entry name" value="Ribonuclease H-like"/>
    <property type="match status" value="1"/>
</dbReference>
<dbReference type="Pfam" id="PF14520">
    <property type="entry name" value="HHH_5"/>
    <property type="match status" value="1"/>
</dbReference>